<keyword evidence="2" id="KW-0472">Membrane</keyword>
<proteinExistence type="predicted"/>
<protein>
    <submittedName>
        <fullName evidence="4">Phosphatidylglycerophosphatase A</fullName>
        <ecNumber evidence="4">3.1.3.27</ecNumber>
    </submittedName>
</protein>
<dbReference type="SUPFAM" id="SSF101307">
    <property type="entry name" value="YutG-like"/>
    <property type="match status" value="1"/>
</dbReference>
<dbReference type="CDD" id="cd06971">
    <property type="entry name" value="PgpA"/>
    <property type="match status" value="1"/>
</dbReference>
<dbReference type="PANTHER" id="PTHR36305:SF1">
    <property type="entry name" value="PHOSPHATIDYLGLYCEROPHOSPHATASE A"/>
    <property type="match status" value="1"/>
</dbReference>
<feature type="transmembrane region" description="Helical" evidence="2">
    <location>
        <begin position="178"/>
        <end position="198"/>
    </location>
</feature>
<feature type="region of interest" description="Disordered" evidence="1">
    <location>
        <begin position="20"/>
        <end position="64"/>
    </location>
</feature>
<keyword evidence="2" id="KW-1133">Transmembrane helix</keyword>
<evidence type="ECO:0000313" key="4">
    <source>
        <dbReference type="EMBL" id="STO96762.1"/>
    </source>
</evidence>
<evidence type="ECO:0000313" key="5">
    <source>
        <dbReference type="Proteomes" id="UP000254841"/>
    </source>
</evidence>
<keyword evidence="2" id="KW-0812">Transmembrane</keyword>
<dbReference type="EMBL" id="UGHV01000001">
    <property type="protein sequence ID" value="STO96762.1"/>
    <property type="molecule type" value="Genomic_DNA"/>
</dbReference>
<feature type="transmembrane region" description="Helical" evidence="2">
    <location>
        <begin position="251"/>
        <end position="273"/>
    </location>
</feature>
<dbReference type="PANTHER" id="PTHR36305">
    <property type="entry name" value="PHOSPHATIDYLGLYCEROPHOSPHATASE A"/>
    <property type="match status" value="1"/>
</dbReference>
<dbReference type="InterPro" id="IPR036681">
    <property type="entry name" value="PgpA-like_sf"/>
</dbReference>
<reference evidence="4 5" key="1">
    <citation type="submission" date="2018-06" db="EMBL/GenBank/DDBJ databases">
        <authorList>
            <consortium name="Pathogen Informatics"/>
            <person name="Doyle S."/>
        </authorList>
    </citation>
    <scope>NUCLEOTIDE SEQUENCE [LARGE SCALE GENOMIC DNA]</scope>
    <source>
        <strain evidence="4 5">NCTC12410</strain>
    </source>
</reference>
<dbReference type="AlphaFoldDB" id="A0A377J2N1"/>
<dbReference type="GO" id="GO:0008962">
    <property type="term" value="F:phosphatidylglycerophosphatase activity"/>
    <property type="evidence" value="ECO:0007669"/>
    <property type="project" value="UniProtKB-EC"/>
</dbReference>
<gene>
    <name evidence="4" type="primary">pgpA</name>
    <name evidence="4" type="ORF">NCTC12410_00579</name>
</gene>
<dbReference type="Proteomes" id="UP000254841">
    <property type="component" value="Unassembled WGS sequence"/>
</dbReference>
<sequence>MDSKKVNSASVESMDCHAVQAVLPMTENNAASKNEDSRKNAQNAKAQSTSKKPTPSPSDSKILELESGFFKPRKEIRLECLSTQRGDEIHDSSPKAESPQTLRIAFLSVLYSGRSPKAPGTAGSALSVLLGLPILLYSAQTLFLLACLLGIIAVREIDKWEAYSKKHDEKWIVIDELVGVWLAMSILCYGNPSLWLTIDKSADIWLTMSTLWHEGHFAHIMLAFVLFRVFDIWKPSIIGRIDRKLKGGLGVVLDDVAAGIVAGIAGILVLFAYDVATGIISARAY</sequence>
<dbReference type="EC" id="3.1.3.27" evidence="4"/>
<dbReference type="GO" id="GO:0006629">
    <property type="term" value="P:lipid metabolic process"/>
    <property type="evidence" value="ECO:0007669"/>
    <property type="project" value="InterPro"/>
</dbReference>
<evidence type="ECO:0000256" key="1">
    <source>
        <dbReference type="SAM" id="MobiDB-lite"/>
    </source>
</evidence>
<dbReference type="InterPro" id="IPR026037">
    <property type="entry name" value="PgpA"/>
</dbReference>
<keyword evidence="4" id="KW-0378">Hydrolase</keyword>
<name>A0A377J2N1_9HELI</name>
<feature type="compositionally biased region" description="Low complexity" evidence="1">
    <location>
        <begin position="48"/>
        <end position="60"/>
    </location>
</feature>
<feature type="transmembrane region" description="Helical" evidence="2">
    <location>
        <begin position="210"/>
        <end position="230"/>
    </location>
</feature>
<dbReference type="InterPro" id="IPR007686">
    <property type="entry name" value="YutG/PgpA"/>
</dbReference>
<accession>A0A377J2N1</accession>
<feature type="domain" description="YutG/PgpA" evidence="3">
    <location>
        <begin position="107"/>
        <end position="269"/>
    </location>
</feature>
<evidence type="ECO:0000259" key="3">
    <source>
        <dbReference type="Pfam" id="PF04608"/>
    </source>
</evidence>
<feature type="transmembrane region" description="Helical" evidence="2">
    <location>
        <begin position="134"/>
        <end position="157"/>
    </location>
</feature>
<dbReference type="Pfam" id="PF04608">
    <property type="entry name" value="PgpA"/>
    <property type="match status" value="1"/>
</dbReference>
<evidence type="ECO:0000256" key="2">
    <source>
        <dbReference type="SAM" id="Phobius"/>
    </source>
</evidence>
<organism evidence="4 5">
    <name type="scientific">Helicobacter canis</name>
    <dbReference type="NCBI Taxonomy" id="29419"/>
    <lineage>
        <taxon>Bacteria</taxon>
        <taxon>Pseudomonadati</taxon>
        <taxon>Campylobacterota</taxon>
        <taxon>Epsilonproteobacteria</taxon>
        <taxon>Campylobacterales</taxon>
        <taxon>Helicobacteraceae</taxon>
        <taxon>Helicobacter</taxon>
    </lineage>
</organism>